<feature type="binding site" evidence="1">
    <location>
        <position position="253"/>
    </location>
    <ligand>
        <name>[2Fe-2S] cluster</name>
        <dbReference type="ChEBI" id="CHEBI:190135"/>
    </ligand>
</feature>
<dbReference type="GO" id="GO:0046872">
    <property type="term" value="F:metal ion binding"/>
    <property type="evidence" value="ECO:0007669"/>
    <property type="project" value="UniProtKB-KW"/>
</dbReference>
<dbReference type="Pfam" id="PF00175">
    <property type="entry name" value="NAD_binding_1"/>
    <property type="match status" value="1"/>
</dbReference>
<dbReference type="GO" id="GO:0016491">
    <property type="term" value="F:oxidoreductase activity"/>
    <property type="evidence" value="ECO:0007669"/>
    <property type="project" value="InterPro"/>
</dbReference>
<comment type="caution">
    <text evidence="3">The sequence shown here is derived from an EMBL/GenBank/DDBJ whole genome shotgun (WGS) entry which is preliminary data.</text>
</comment>
<dbReference type="AlphaFoldDB" id="A0A7C9QUP9"/>
<sequence length="284" mass="31639">MTMTAHSLAEDRDPMLPRLFRVEKVRRDLSDTFTMELLAEDGWEFVFRPGQFNMLYVFGVGEIPISISGDPADRSCLVHTTRAVGQVSQALNALKAGDSIGVRGPFGTAWPVESAYGRDLVFVAGGVGLAPLRPAIYHAMSNRDRYGRVMVLYGARTPEDILYKKEVERWRGRFDMDVLVTVDRATGKWSGNVGVVTNLVMKGGFDPQQATAFICGPEVMMRYGAQAMEKRGVGRDHIWLSMERNMKCGCGLCGHCQWGPHFVCKDGPVFRYDRVADLFSVSEL</sequence>
<dbReference type="PIRSF" id="PIRSF006816">
    <property type="entry name" value="Cyc3_hyd_g"/>
    <property type="match status" value="1"/>
</dbReference>
<dbReference type="SUPFAM" id="SSF52343">
    <property type="entry name" value="Ferredoxin reductase-like, C-terminal NADP-linked domain"/>
    <property type="match status" value="1"/>
</dbReference>
<dbReference type="InterPro" id="IPR017927">
    <property type="entry name" value="FAD-bd_FR_type"/>
</dbReference>
<dbReference type="CDD" id="cd06221">
    <property type="entry name" value="sulfite_reductase_like"/>
    <property type="match status" value="1"/>
</dbReference>
<evidence type="ECO:0000256" key="1">
    <source>
        <dbReference type="PIRSR" id="PIRSR006816-2"/>
    </source>
</evidence>
<dbReference type="PRINTS" id="PR00371">
    <property type="entry name" value="FPNCR"/>
</dbReference>
<evidence type="ECO:0000313" key="3">
    <source>
        <dbReference type="EMBL" id="NFV80579.1"/>
    </source>
</evidence>
<dbReference type="InterPro" id="IPR039261">
    <property type="entry name" value="FNR_nucleotide-bd"/>
</dbReference>
<keyword evidence="1" id="KW-0001">2Fe-2S</keyword>
<dbReference type="InterPro" id="IPR012165">
    <property type="entry name" value="Cyt_c3_hydrogenase_gsu"/>
</dbReference>
<dbReference type="Proteomes" id="UP000480684">
    <property type="component" value="Unassembled WGS sequence"/>
</dbReference>
<dbReference type="InterPro" id="IPR019480">
    <property type="entry name" value="Dihydroorotate_DH_Fe-S-bd"/>
</dbReference>
<dbReference type="EMBL" id="JAAIYP010000037">
    <property type="protein sequence ID" value="NFV80579.1"/>
    <property type="molecule type" value="Genomic_DNA"/>
</dbReference>
<organism evidence="3 4">
    <name type="scientific">Magnetospirillum aberrantis SpK</name>
    <dbReference type="NCBI Taxonomy" id="908842"/>
    <lineage>
        <taxon>Bacteria</taxon>
        <taxon>Pseudomonadati</taxon>
        <taxon>Pseudomonadota</taxon>
        <taxon>Alphaproteobacteria</taxon>
        <taxon>Rhodospirillales</taxon>
        <taxon>Rhodospirillaceae</taxon>
        <taxon>Magnetospirillum</taxon>
    </lineage>
</organism>
<dbReference type="GO" id="GO:0006221">
    <property type="term" value="P:pyrimidine nucleotide biosynthetic process"/>
    <property type="evidence" value="ECO:0007669"/>
    <property type="project" value="InterPro"/>
</dbReference>
<protein>
    <submittedName>
        <fullName evidence="3">Ni/Fe hydrogenase subunit gamma</fullName>
    </submittedName>
</protein>
<dbReference type="GO" id="GO:0051537">
    <property type="term" value="F:2 iron, 2 sulfur cluster binding"/>
    <property type="evidence" value="ECO:0007669"/>
    <property type="project" value="UniProtKB-KW"/>
</dbReference>
<dbReference type="SUPFAM" id="SSF63380">
    <property type="entry name" value="Riboflavin synthase domain-like"/>
    <property type="match status" value="1"/>
</dbReference>
<evidence type="ECO:0000259" key="2">
    <source>
        <dbReference type="PROSITE" id="PS51384"/>
    </source>
</evidence>
<dbReference type="InterPro" id="IPR050353">
    <property type="entry name" value="PyrK_electron_transfer"/>
</dbReference>
<dbReference type="Pfam" id="PF10418">
    <property type="entry name" value="DHODB_Fe-S_bind"/>
    <property type="match status" value="1"/>
</dbReference>
<dbReference type="InterPro" id="IPR001709">
    <property type="entry name" value="Flavoprot_Pyr_Nucl_cyt_Rdtase"/>
</dbReference>
<name>A0A7C9QUP9_9PROT</name>
<keyword evidence="1" id="KW-0479">Metal-binding</keyword>
<feature type="binding site" evidence="1">
    <location>
        <position position="248"/>
    </location>
    <ligand>
        <name>[2Fe-2S] cluster</name>
        <dbReference type="ChEBI" id="CHEBI:190135"/>
    </ligand>
</feature>
<dbReference type="PANTHER" id="PTHR43513">
    <property type="entry name" value="DIHYDROOROTATE DEHYDROGENASE B (NAD(+)), ELECTRON TRANSFER SUBUNIT"/>
    <property type="match status" value="1"/>
</dbReference>
<gene>
    <name evidence="3" type="ORF">G4223_10710</name>
</gene>
<accession>A0A7C9QUP9</accession>
<keyword evidence="4" id="KW-1185">Reference proteome</keyword>
<evidence type="ECO:0000313" key="4">
    <source>
        <dbReference type="Proteomes" id="UP000480684"/>
    </source>
</evidence>
<feature type="domain" description="FAD-binding FR-type" evidence="2">
    <location>
        <begin position="15"/>
        <end position="112"/>
    </location>
</feature>
<dbReference type="PRINTS" id="PR00406">
    <property type="entry name" value="CYTB5RDTASE"/>
</dbReference>
<comment type="cofactor">
    <cofactor evidence="1">
        <name>[2Fe-2S] cluster</name>
        <dbReference type="ChEBI" id="CHEBI:190135"/>
    </cofactor>
    <text evidence="1">Binds 1 [2Fe-2S] cluster per subunit.</text>
</comment>
<keyword evidence="1" id="KW-0408">Iron</keyword>
<keyword evidence="1" id="KW-0411">Iron-sulfur</keyword>
<feature type="binding site" evidence="1">
    <location>
        <position position="264"/>
    </location>
    <ligand>
        <name>[2Fe-2S] cluster</name>
        <dbReference type="ChEBI" id="CHEBI:190135"/>
    </ligand>
</feature>
<feature type="binding site" evidence="1">
    <location>
        <position position="256"/>
    </location>
    <ligand>
        <name>[2Fe-2S] cluster</name>
        <dbReference type="ChEBI" id="CHEBI:190135"/>
    </ligand>
</feature>
<proteinExistence type="predicted"/>
<dbReference type="Gene3D" id="3.40.50.80">
    <property type="entry name" value="Nucleotide-binding domain of ferredoxin-NADP reductase (FNR) module"/>
    <property type="match status" value="1"/>
</dbReference>
<dbReference type="PROSITE" id="PS51384">
    <property type="entry name" value="FAD_FR"/>
    <property type="match status" value="1"/>
</dbReference>
<dbReference type="InterPro" id="IPR017938">
    <property type="entry name" value="Riboflavin_synthase-like_b-brl"/>
</dbReference>
<dbReference type="PANTHER" id="PTHR43513:SF1">
    <property type="entry name" value="ANAEROBIC SULFITE REDUCTASE SUBUNIT B"/>
    <property type="match status" value="1"/>
</dbReference>
<dbReference type="GO" id="GO:0050660">
    <property type="term" value="F:flavin adenine dinucleotide binding"/>
    <property type="evidence" value="ECO:0007669"/>
    <property type="project" value="InterPro"/>
</dbReference>
<dbReference type="InterPro" id="IPR001433">
    <property type="entry name" value="OxRdtase_FAD/NAD-bd"/>
</dbReference>
<reference evidence="3 4" key="1">
    <citation type="submission" date="2020-02" db="EMBL/GenBank/DDBJ databases">
        <authorList>
            <person name="Dziuba M."/>
            <person name="Kuznetsov B."/>
            <person name="Mardanov A."/>
            <person name="Ravin N."/>
            <person name="Grouzdev D."/>
        </authorList>
    </citation>
    <scope>NUCLEOTIDE SEQUENCE [LARGE SCALE GENOMIC DNA]</scope>
    <source>
        <strain evidence="3 4">SpK</strain>
    </source>
</reference>
<dbReference type="Gene3D" id="2.40.30.10">
    <property type="entry name" value="Translation factors"/>
    <property type="match status" value="1"/>
</dbReference>